<evidence type="ECO:0000313" key="3">
    <source>
        <dbReference type="EMBL" id="VDI51964.1"/>
    </source>
</evidence>
<dbReference type="SUPFAM" id="SSF63829">
    <property type="entry name" value="Calcium-dependent phosphotriesterase"/>
    <property type="match status" value="1"/>
</dbReference>
<name>A0A8B6FPY9_MYTGA</name>
<comment type="caution">
    <text evidence="3">The sequence shown here is derived from an EMBL/GenBank/DDBJ whole genome shotgun (WGS) entry which is preliminary data.</text>
</comment>
<evidence type="ECO:0000256" key="1">
    <source>
        <dbReference type="PROSITE-ProRule" id="PRU00024"/>
    </source>
</evidence>
<keyword evidence="1" id="KW-0479">Metal-binding</keyword>
<evidence type="ECO:0000313" key="4">
    <source>
        <dbReference type="Proteomes" id="UP000596742"/>
    </source>
</evidence>
<dbReference type="SUPFAM" id="SSF57845">
    <property type="entry name" value="B-box zinc-binding domain"/>
    <property type="match status" value="1"/>
</dbReference>
<keyword evidence="1" id="KW-0863">Zinc-finger</keyword>
<keyword evidence="4" id="KW-1185">Reference proteome</keyword>
<dbReference type="Proteomes" id="UP000596742">
    <property type="component" value="Unassembled WGS sequence"/>
</dbReference>
<organism evidence="3 4">
    <name type="scientific">Mytilus galloprovincialis</name>
    <name type="common">Mediterranean mussel</name>
    <dbReference type="NCBI Taxonomy" id="29158"/>
    <lineage>
        <taxon>Eukaryota</taxon>
        <taxon>Metazoa</taxon>
        <taxon>Spiralia</taxon>
        <taxon>Lophotrochozoa</taxon>
        <taxon>Mollusca</taxon>
        <taxon>Bivalvia</taxon>
        <taxon>Autobranchia</taxon>
        <taxon>Pteriomorphia</taxon>
        <taxon>Mytilida</taxon>
        <taxon>Mytiloidea</taxon>
        <taxon>Mytilidae</taxon>
        <taxon>Mytilinae</taxon>
        <taxon>Mytilus</taxon>
    </lineage>
</organism>
<dbReference type="InterPro" id="IPR047153">
    <property type="entry name" value="TRIM45/56/19-like"/>
</dbReference>
<dbReference type="PANTHER" id="PTHR25462">
    <property type="entry name" value="BONUS, ISOFORM C-RELATED"/>
    <property type="match status" value="1"/>
</dbReference>
<dbReference type="PANTHER" id="PTHR25462:SF296">
    <property type="entry name" value="MEIOTIC P26, ISOFORM F"/>
    <property type="match status" value="1"/>
</dbReference>
<gene>
    <name evidence="3" type="ORF">MGAL_10B073836</name>
</gene>
<protein>
    <recommendedName>
        <fullName evidence="2">B box-type domain-containing protein</fullName>
    </recommendedName>
</protein>
<dbReference type="EMBL" id="UYJE01007120">
    <property type="protein sequence ID" value="VDI51964.1"/>
    <property type="molecule type" value="Genomic_DNA"/>
</dbReference>
<accession>A0A8B6FPY9</accession>
<feature type="domain" description="B box-type" evidence="2">
    <location>
        <begin position="71"/>
        <end position="112"/>
    </location>
</feature>
<dbReference type="CDD" id="cd19757">
    <property type="entry name" value="Bbox1"/>
    <property type="match status" value="1"/>
</dbReference>
<proteinExistence type="predicted"/>
<evidence type="ECO:0000259" key="2">
    <source>
        <dbReference type="PROSITE" id="PS50119"/>
    </source>
</evidence>
<dbReference type="InterPro" id="IPR011042">
    <property type="entry name" value="6-blade_b-propeller_TolB-like"/>
</dbReference>
<dbReference type="InterPro" id="IPR000315">
    <property type="entry name" value="Znf_B-box"/>
</dbReference>
<dbReference type="Pfam" id="PF00643">
    <property type="entry name" value="zf-B_box"/>
    <property type="match status" value="1"/>
</dbReference>
<keyword evidence="1" id="KW-0862">Zinc</keyword>
<reference evidence="3" key="1">
    <citation type="submission" date="2018-11" db="EMBL/GenBank/DDBJ databases">
        <authorList>
            <person name="Alioto T."/>
            <person name="Alioto T."/>
        </authorList>
    </citation>
    <scope>NUCLEOTIDE SEQUENCE</scope>
</reference>
<dbReference type="Gene3D" id="3.30.160.60">
    <property type="entry name" value="Classic Zinc Finger"/>
    <property type="match status" value="1"/>
</dbReference>
<dbReference type="OrthoDB" id="264520at2759"/>
<dbReference type="Gene3D" id="2.120.10.30">
    <property type="entry name" value="TolB, C-terminal domain"/>
    <property type="match status" value="1"/>
</dbReference>
<dbReference type="GO" id="GO:0008270">
    <property type="term" value="F:zinc ion binding"/>
    <property type="evidence" value="ECO:0007669"/>
    <property type="project" value="UniProtKB-KW"/>
</dbReference>
<dbReference type="AlphaFoldDB" id="A0A8B6FPY9"/>
<sequence>MASSQFFGGGQVPVNCNLCKTDRPIQWKCMDCSILMCGHCKEKVHSQFKNAQDHKIIKREEIGLHTEELDFTNIKCAVHTGQSSCLYCNTCEILVCPTCIAKVHKKHDLIEISDEYKKKVEKLKKGQSKMQKNNSNMNEKKGELNKLMSAENSKYSKVKQDIVSHEKTVKEQVEKYFKELINKLDQSHETVLTSVKTDLNAISVFTNQTNDKIKQVQDFIEITNASEFFKEVKTMEKSTEIQQPQTKPSYSSSPKFVPGNINQSMIGSLQDGGDLSVEIHISLVINDTYQTELELIALVSPCIDQSIWISSGKYGMLQRVKHEGSNLKVMSEFNIKVYGMAVNPSNQLLLCVQGKTWLQQISSTGDLTDSVYDVTPFYSQTIHFNNDNKLIVAASNDKLKRSAVIIMNKKGDKETVYEHDEHNQHLFNKPRYITTTSNENIHVVDFLDDWSGKVVILGQEGNIINQYTGHPTINKSEPFRPVHIVTTPSDNVVVMDLFTQILHILNDNGHFISYFNTKDIGIEFPYSLAFNTTRQLYIGCSKAAGSQTKEAKLYVINIAGF</sequence>
<dbReference type="PROSITE" id="PS50119">
    <property type="entry name" value="ZF_BBOX"/>
    <property type="match status" value="1"/>
</dbReference>